<evidence type="ECO:0000313" key="1">
    <source>
        <dbReference type="EMBL" id="GID68998.1"/>
    </source>
</evidence>
<name>A0A919ISW3_9ACTN</name>
<dbReference type="Proteomes" id="UP000619479">
    <property type="component" value="Unassembled WGS sequence"/>
</dbReference>
<sequence length="123" mass="13257">MTSEKLTLAKVIASAAYPFEAGSTPDRFARLLAELVPDYEAEADSPETTGSGDVNVSISSVDGRCVAINEGPHGDYPLDGKWQVLAWGRVDMILFLPDDADEATFAHMIRLLQAHGVLPEAVR</sequence>
<accession>A0A919ISW3</accession>
<keyword evidence="2" id="KW-1185">Reference proteome</keyword>
<gene>
    <name evidence="1" type="ORF">Acy02nite_68790</name>
</gene>
<protein>
    <submittedName>
        <fullName evidence="1">Uncharacterized protein</fullName>
    </submittedName>
</protein>
<comment type="caution">
    <text evidence="1">The sequence shown here is derived from an EMBL/GenBank/DDBJ whole genome shotgun (WGS) entry which is preliminary data.</text>
</comment>
<organism evidence="1 2">
    <name type="scientific">Actinoplanes cyaneus</name>
    <dbReference type="NCBI Taxonomy" id="52696"/>
    <lineage>
        <taxon>Bacteria</taxon>
        <taxon>Bacillati</taxon>
        <taxon>Actinomycetota</taxon>
        <taxon>Actinomycetes</taxon>
        <taxon>Micromonosporales</taxon>
        <taxon>Micromonosporaceae</taxon>
        <taxon>Actinoplanes</taxon>
    </lineage>
</organism>
<dbReference type="AlphaFoldDB" id="A0A919ISW3"/>
<dbReference type="RefSeq" id="WP_203750310.1">
    <property type="nucleotide sequence ID" value="NZ_BAAAUC010000001.1"/>
</dbReference>
<reference evidence="1" key="1">
    <citation type="submission" date="2021-01" db="EMBL/GenBank/DDBJ databases">
        <title>Whole genome shotgun sequence of Actinoplanes cyaneus NBRC 14990.</title>
        <authorList>
            <person name="Komaki H."/>
            <person name="Tamura T."/>
        </authorList>
    </citation>
    <scope>NUCLEOTIDE SEQUENCE</scope>
    <source>
        <strain evidence="1">NBRC 14990</strain>
    </source>
</reference>
<dbReference type="EMBL" id="BOMH01000056">
    <property type="protein sequence ID" value="GID68998.1"/>
    <property type="molecule type" value="Genomic_DNA"/>
</dbReference>
<proteinExistence type="predicted"/>
<evidence type="ECO:0000313" key="2">
    <source>
        <dbReference type="Proteomes" id="UP000619479"/>
    </source>
</evidence>